<evidence type="ECO:0000313" key="3">
    <source>
        <dbReference type="Proteomes" id="UP000184073"/>
    </source>
</evidence>
<dbReference type="EMBL" id="KV878128">
    <property type="protein sequence ID" value="OJJ01084.1"/>
    <property type="molecule type" value="Genomic_DNA"/>
</dbReference>
<keyword evidence="3" id="KW-1185">Reference proteome</keyword>
<dbReference type="RefSeq" id="XP_040666846.1">
    <property type="nucleotide sequence ID" value="XM_040812184.1"/>
</dbReference>
<dbReference type="AlphaFoldDB" id="A0A1L9PHS4"/>
<reference evidence="3" key="1">
    <citation type="journal article" date="2017" name="Genome Biol.">
        <title>Comparative genomics reveals high biological diversity and specific adaptations in the industrially and medically important fungal genus Aspergillus.</title>
        <authorList>
            <person name="de Vries R.P."/>
            <person name="Riley R."/>
            <person name="Wiebenga A."/>
            <person name="Aguilar-Osorio G."/>
            <person name="Amillis S."/>
            <person name="Uchima C.A."/>
            <person name="Anderluh G."/>
            <person name="Asadollahi M."/>
            <person name="Askin M."/>
            <person name="Barry K."/>
            <person name="Battaglia E."/>
            <person name="Bayram O."/>
            <person name="Benocci T."/>
            <person name="Braus-Stromeyer S.A."/>
            <person name="Caldana C."/>
            <person name="Canovas D."/>
            <person name="Cerqueira G.C."/>
            <person name="Chen F."/>
            <person name="Chen W."/>
            <person name="Choi C."/>
            <person name="Clum A."/>
            <person name="Dos Santos R.A."/>
            <person name="Damasio A.R."/>
            <person name="Diallinas G."/>
            <person name="Emri T."/>
            <person name="Fekete E."/>
            <person name="Flipphi M."/>
            <person name="Freyberg S."/>
            <person name="Gallo A."/>
            <person name="Gournas C."/>
            <person name="Habgood R."/>
            <person name="Hainaut M."/>
            <person name="Harispe M.L."/>
            <person name="Henrissat B."/>
            <person name="Hilden K.S."/>
            <person name="Hope R."/>
            <person name="Hossain A."/>
            <person name="Karabika E."/>
            <person name="Karaffa L."/>
            <person name="Karanyi Z."/>
            <person name="Krasevec N."/>
            <person name="Kuo A."/>
            <person name="Kusch H."/>
            <person name="LaButti K."/>
            <person name="Lagendijk E.L."/>
            <person name="Lapidus A."/>
            <person name="Levasseur A."/>
            <person name="Lindquist E."/>
            <person name="Lipzen A."/>
            <person name="Logrieco A.F."/>
            <person name="MacCabe A."/>
            <person name="Maekelae M.R."/>
            <person name="Malavazi I."/>
            <person name="Melin P."/>
            <person name="Meyer V."/>
            <person name="Mielnichuk N."/>
            <person name="Miskei M."/>
            <person name="Molnar A.P."/>
            <person name="Mule G."/>
            <person name="Ngan C.Y."/>
            <person name="Orejas M."/>
            <person name="Orosz E."/>
            <person name="Ouedraogo J.P."/>
            <person name="Overkamp K.M."/>
            <person name="Park H.-S."/>
            <person name="Perrone G."/>
            <person name="Piumi F."/>
            <person name="Punt P.J."/>
            <person name="Ram A.F."/>
            <person name="Ramon A."/>
            <person name="Rauscher S."/>
            <person name="Record E."/>
            <person name="Riano-Pachon D.M."/>
            <person name="Robert V."/>
            <person name="Roehrig J."/>
            <person name="Ruller R."/>
            <person name="Salamov A."/>
            <person name="Salih N.S."/>
            <person name="Samson R.A."/>
            <person name="Sandor E."/>
            <person name="Sanguinetti M."/>
            <person name="Schuetze T."/>
            <person name="Sepcic K."/>
            <person name="Shelest E."/>
            <person name="Sherlock G."/>
            <person name="Sophianopoulou V."/>
            <person name="Squina F.M."/>
            <person name="Sun H."/>
            <person name="Susca A."/>
            <person name="Todd R.B."/>
            <person name="Tsang A."/>
            <person name="Unkles S.E."/>
            <person name="van de Wiele N."/>
            <person name="van Rossen-Uffink D."/>
            <person name="Oliveira J.V."/>
            <person name="Vesth T.C."/>
            <person name="Visser J."/>
            <person name="Yu J.-H."/>
            <person name="Zhou M."/>
            <person name="Andersen M.R."/>
            <person name="Archer D.B."/>
            <person name="Baker S.E."/>
            <person name="Benoit I."/>
            <person name="Brakhage A.A."/>
            <person name="Braus G.H."/>
            <person name="Fischer R."/>
            <person name="Frisvad J.C."/>
            <person name="Goldman G.H."/>
            <person name="Houbraken J."/>
            <person name="Oakley B."/>
            <person name="Pocsi I."/>
            <person name="Scazzocchio C."/>
            <person name="Seiboth B."/>
            <person name="vanKuyk P.A."/>
            <person name="Wortman J."/>
            <person name="Dyer P.S."/>
            <person name="Grigoriev I.V."/>
        </authorList>
    </citation>
    <scope>NUCLEOTIDE SEQUENCE [LARGE SCALE GENOMIC DNA]</scope>
    <source>
        <strain evidence="3">CBS 583.65</strain>
    </source>
</reference>
<evidence type="ECO:0000313" key="2">
    <source>
        <dbReference type="EMBL" id="OJJ01084.1"/>
    </source>
</evidence>
<sequence>MRGLRRRGPLVKMNENTLLLQFRHRHLLRGLFVVGLTKLIGGIGGGYGTPSWGK</sequence>
<proteinExistence type="predicted"/>
<feature type="transmembrane region" description="Helical" evidence="1">
    <location>
        <begin position="27"/>
        <end position="48"/>
    </location>
</feature>
<organism evidence="2 3">
    <name type="scientific">Aspergillus versicolor CBS 583.65</name>
    <dbReference type="NCBI Taxonomy" id="1036611"/>
    <lineage>
        <taxon>Eukaryota</taxon>
        <taxon>Fungi</taxon>
        <taxon>Dikarya</taxon>
        <taxon>Ascomycota</taxon>
        <taxon>Pezizomycotina</taxon>
        <taxon>Eurotiomycetes</taxon>
        <taxon>Eurotiomycetidae</taxon>
        <taxon>Eurotiales</taxon>
        <taxon>Aspergillaceae</taxon>
        <taxon>Aspergillus</taxon>
        <taxon>Aspergillus subgen. Nidulantes</taxon>
    </lineage>
</organism>
<keyword evidence="1" id="KW-0812">Transmembrane</keyword>
<accession>A0A1L9PHS4</accession>
<dbReference type="GeneID" id="63727695"/>
<evidence type="ECO:0000256" key="1">
    <source>
        <dbReference type="SAM" id="Phobius"/>
    </source>
</evidence>
<protein>
    <submittedName>
        <fullName evidence="2">Uncharacterized protein</fullName>
    </submittedName>
</protein>
<keyword evidence="1" id="KW-1133">Transmembrane helix</keyword>
<gene>
    <name evidence="2" type="ORF">ASPVEDRAFT_40635</name>
</gene>
<name>A0A1L9PHS4_ASPVE</name>
<keyword evidence="1" id="KW-0472">Membrane</keyword>
<dbReference type="VEuPathDB" id="FungiDB:ASPVEDRAFT_40635"/>
<dbReference type="Proteomes" id="UP000184073">
    <property type="component" value="Unassembled WGS sequence"/>
</dbReference>